<comment type="caution">
    <text evidence="2">The sequence shown here is derived from an EMBL/GenBank/DDBJ whole genome shotgun (WGS) entry which is preliminary data.</text>
</comment>
<feature type="signal peptide" evidence="1">
    <location>
        <begin position="1"/>
        <end position="34"/>
    </location>
</feature>
<sequence length="206" mass="21744">MPTPHTPRILRGLQLSAISVLTLGAAALTGCASAVPITSVAGPSTSDDFLIEHGLGGLDVRELVDELDRTPLAERSEEFASSITAEALILSDQHEHTAELPLPDDLVYVSIAPYATQTHDCYNHSPTGCIGELQNAEITVRVTDAATGDTLVDEAVQTYDNGFVGFWLPRDLEGTLTITHDGMSASEAISTAGGKAKTCITTMHLT</sequence>
<organism evidence="2 3">
    <name type="scientific">Gulosibacter chungangensis</name>
    <dbReference type="NCBI Taxonomy" id="979746"/>
    <lineage>
        <taxon>Bacteria</taxon>
        <taxon>Bacillati</taxon>
        <taxon>Actinomycetota</taxon>
        <taxon>Actinomycetes</taxon>
        <taxon>Micrococcales</taxon>
        <taxon>Microbacteriaceae</taxon>
        <taxon>Gulosibacter</taxon>
    </lineage>
</organism>
<dbReference type="RefSeq" id="WP_158053156.1">
    <property type="nucleotide sequence ID" value="NZ_WBKB01000009.1"/>
</dbReference>
<evidence type="ECO:0000256" key="1">
    <source>
        <dbReference type="SAM" id="SignalP"/>
    </source>
</evidence>
<evidence type="ECO:0000313" key="3">
    <source>
        <dbReference type="Proteomes" id="UP000433493"/>
    </source>
</evidence>
<proteinExistence type="predicted"/>
<dbReference type="Pfam" id="PF21172">
    <property type="entry name" value="CueP"/>
    <property type="match status" value="1"/>
</dbReference>
<dbReference type="Gene3D" id="2.60.40.3700">
    <property type="match status" value="1"/>
</dbReference>
<name>A0A7J5B8D9_9MICO</name>
<reference evidence="2 3" key="1">
    <citation type="submission" date="2019-09" db="EMBL/GenBank/DDBJ databases">
        <title>Phylogeny of genus Pseudoclavibacter and closely related genus.</title>
        <authorList>
            <person name="Li Y."/>
        </authorList>
    </citation>
    <scope>NUCLEOTIDE SEQUENCE [LARGE SCALE GENOMIC DNA]</scope>
    <source>
        <strain evidence="2 3">KCTC 13959</strain>
    </source>
</reference>
<dbReference type="EMBL" id="WBKB01000009">
    <property type="protein sequence ID" value="KAB1641475.1"/>
    <property type="molecule type" value="Genomic_DNA"/>
</dbReference>
<evidence type="ECO:0000313" key="2">
    <source>
        <dbReference type="EMBL" id="KAB1641475.1"/>
    </source>
</evidence>
<dbReference type="InterPro" id="IPR047808">
    <property type="entry name" value="CueP-like"/>
</dbReference>
<keyword evidence="1" id="KW-0732">Signal</keyword>
<dbReference type="Proteomes" id="UP000433493">
    <property type="component" value="Unassembled WGS sequence"/>
</dbReference>
<dbReference type="NCBIfam" id="NF038094">
    <property type="entry name" value="CueP_fam"/>
    <property type="match status" value="1"/>
</dbReference>
<gene>
    <name evidence="2" type="ORF">F8O05_12935</name>
</gene>
<keyword evidence="3" id="KW-1185">Reference proteome</keyword>
<evidence type="ECO:0008006" key="4">
    <source>
        <dbReference type="Google" id="ProtNLM"/>
    </source>
</evidence>
<protein>
    <recommendedName>
        <fullName evidence="4">CueP family metal-binding protein</fullName>
    </recommendedName>
</protein>
<dbReference type="AlphaFoldDB" id="A0A7J5B8D9"/>
<dbReference type="OrthoDB" id="73040at2"/>
<feature type="chain" id="PRO_5029591647" description="CueP family metal-binding protein" evidence="1">
    <location>
        <begin position="35"/>
        <end position="206"/>
    </location>
</feature>
<accession>A0A7J5B8D9</accession>